<sequence>MLNMLLQRFKLFHNLRRLSHTQSEDLKQSFQTNNATCGEEHLPSDLQIVDNQTKYQSVLEECTDDISHVATYLKPTFNFAAYINKSRTLQELVKLNVDLSVLEKKPKVVPFILKLEFEKDVKNHVIFLSELGVENIGNFITKNPFILKEDLENLKIRINYLKSKHFTSDMITSIIPRNPIWLSTSTQDIDSKLGFFQREFQLSGKEVRALAVQQPRLITYSLQHVKLNTFAFKEEMGLRDDEVKSMLLKKPNLFMKLHTNLLKTFEFLHKKMNIPIERIVEVPQILTCRVFRIRQRHLFLDTLGRAQYNPRKPNYVPLIGLVSGSDVDFCRDIAKSSVQDFNLFLKSF</sequence>
<name>A0AAN7VCH3_9COLE</name>
<keyword evidence="5" id="KW-0496">Mitochondrion</keyword>
<dbReference type="EMBL" id="JAVRBK010000003">
    <property type="protein sequence ID" value="KAK5646045.1"/>
    <property type="molecule type" value="Genomic_DNA"/>
</dbReference>
<reference evidence="8 9" key="1">
    <citation type="journal article" date="2024" name="Insects">
        <title>An Improved Chromosome-Level Genome Assembly of the Firefly Pyrocoelia pectoralis.</title>
        <authorList>
            <person name="Fu X."/>
            <person name="Meyer-Rochow V.B."/>
            <person name="Ballantyne L."/>
            <person name="Zhu X."/>
        </authorList>
    </citation>
    <scope>NUCLEOTIDE SEQUENCE [LARGE SCALE GENOMIC DNA]</scope>
    <source>
        <strain evidence="8">XCY_ONT2</strain>
    </source>
</reference>
<dbReference type="FunFam" id="1.25.70.10:FF:000002">
    <property type="entry name" value="transcription termination factor 3, mitochondrial"/>
    <property type="match status" value="1"/>
</dbReference>
<comment type="similarity">
    <text evidence="2">Belongs to the mTERF family.</text>
</comment>
<dbReference type="GO" id="GO:0006355">
    <property type="term" value="P:regulation of DNA-templated transcription"/>
    <property type="evidence" value="ECO:0007669"/>
    <property type="project" value="UniProtKB-ARBA"/>
</dbReference>
<gene>
    <name evidence="8" type="ORF">RI129_004509</name>
</gene>
<dbReference type="PANTHER" id="PTHR13068:SF173">
    <property type="entry name" value="EMB|CAB62602.1"/>
    <property type="match status" value="1"/>
</dbReference>
<dbReference type="AlphaFoldDB" id="A0AAN7VCH3"/>
<organism evidence="8 9">
    <name type="scientific">Pyrocoelia pectoralis</name>
    <dbReference type="NCBI Taxonomy" id="417401"/>
    <lineage>
        <taxon>Eukaryota</taxon>
        <taxon>Metazoa</taxon>
        <taxon>Ecdysozoa</taxon>
        <taxon>Arthropoda</taxon>
        <taxon>Hexapoda</taxon>
        <taxon>Insecta</taxon>
        <taxon>Pterygota</taxon>
        <taxon>Neoptera</taxon>
        <taxon>Endopterygota</taxon>
        <taxon>Coleoptera</taxon>
        <taxon>Polyphaga</taxon>
        <taxon>Elateriformia</taxon>
        <taxon>Elateroidea</taxon>
        <taxon>Lampyridae</taxon>
        <taxon>Lampyrinae</taxon>
        <taxon>Pyrocoelia</taxon>
    </lineage>
</organism>
<evidence type="ECO:0000256" key="2">
    <source>
        <dbReference type="ARBA" id="ARBA00007692"/>
    </source>
</evidence>
<proteinExistence type="inferred from homology"/>
<evidence type="ECO:0000256" key="7">
    <source>
        <dbReference type="ARBA" id="ARBA00071275"/>
    </source>
</evidence>
<dbReference type="InterPro" id="IPR003690">
    <property type="entry name" value="MTERF"/>
</dbReference>
<comment type="subcellular location">
    <subcellularLocation>
        <location evidence="1">Mitochondrion</location>
    </subcellularLocation>
</comment>
<dbReference type="GO" id="GO:0003676">
    <property type="term" value="F:nucleic acid binding"/>
    <property type="evidence" value="ECO:0007669"/>
    <property type="project" value="InterPro"/>
</dbReference>
<dbReference type="Gene3D" id="1.25.70.10">
    <property type="entry name" value="Transcription termination factor 3, mitochondrial"/>
    <property type="match status" value="1"/>
</dbReference>
<dbReference type="Proteomes" id="UP001329430">
    <property type="component" value="Chromosome 3"/>
</dbReference>
<accession>A0AAN7VCH3</accession>
<evidence type="ECO:0000256" key="1">
    <source>
        <dbReference type="ARBA" id="ARBA00004173"/>
    </source>
</evidence>
<dbReference type="GO" id="GO:0005739">
    <property type="term" value="C:mitochondrion"/>
    <property type="evidence" value="ECO:0007669"/>
    <property type="project" value="UniProtKB-SubCell"/>
</dbReference>
<evidence type="ECO:0000256" key="6">
    <source>
        <dbReference type="ARBA" id="ARBA00023163"/>
    </source>
</evidence>
<comment type="caution">
    <text evidence="8">The sequence shown here is derived from an EMBL/GenBank/DDBJ whole genome shotgun (WGS) entry which is preliminary data.</text>
</comment>
<protein>
    <recommendedName>
        <fullName evidence="7">Transcription termination factor 3, mitochondrial</fullName>
    </recommendedName>
</protein>
<dbReference type="SMART" id="SM00733">
    <property type="entry name" value="Mterf"/>
    <property type="match status" value="6"/>
</dbReference>
<dbReference type="Pfam" id="PF02536">
    <property type="entry name" value="mTERF"/>
    <property type="match status" value="1"/>
</dbReference>
<evidence type="ECO:0000256" key="4">
    <source>
        <dbReference type="ARBA" id="ARBA00023015"/>
    </source>
</evidence>
<keyword evidence="6" id="KW-0804">Transcription</keyword>
<evidence type="ECO:0000313" key="8">
    <source>
        <dbReference type="EMBL" id="KAK5646045.1"/>
    </source>
</evidence>
<keyword evidence="4" id="KW-0805">Transcription regulation</keyword>
<dbReference type="InterPro" id="IPR038538">
    <property type="entry name" value="MTERF_sf"/>
</dbReference>
<keyword evidence="9" id="KW-1185">Reference proteome</keyword>
<evidence type="ECO:0000313" key="9">
    <source>
        <dbReference type="Proteomes" id="UP001329430"/>
    </source>
</evidence>
<evidence type="ECO:0000256" key="5">
    <source>
        <dbReference type="ARBA" id="ARBA00023128"/>
    </source>
</evidence>
<dbReference type="PANTHER" id="PTHR13068">
    <property type="entry name" value="CGI-12 PROTEIN-RELATED"/>
    <property type="match status" value="1"/>
</dbReference>
<evidence type="ECO:0000256" key="3">
    <source>
        <dbReference type="ARBA" id="ARBA00022946"/>
    </source>
</evidence>
<keyword evidence="3" id="KW-0809">Transit peptide</keyword>